<protein>
    <submittedName>
        <fullName evidence="1">Uncharacterized protein</fullName>
    </submittedName>
</protein>
<dbReference type="AlphaFoldDB" id="A0A543PZ33"/>
<proteinExistence type="predicted"/>
<organism evidence="1 2">
    <name type="scientific">Acidithiobacillus thiooxidans ATCC 19377</name>
    <dbReference type="NCBI Taxonomy" id="637390"/>
    <lineage>
        <taxon>Bacteria</taxon>
        <taxon>Pseudomonadati</taxon>
        <taxon>Pseudomonadota</taxon>
        <taxon>Acidithiobacillia</taxon>
        <taxon>Acidithiobacillales</taxon>
        <taxon>Acidithiobacillaceae</taxon>
        <taxon>Acidithiobacillus</taxon>
    </lineage>
</organism>
<dbReference type="Proteomes" id="UP000315403">
    <property type="component" value="Unassembled WGS sequence"/>
</dbReference>
<evidence type="ECO:0000313" key="1">
    <source>
        <dbReference type="EMBL" id="TQN49344.1"/>
    </source>
</evidence>
<accession>A0A543PZ33</accession>
<reference evidence="1 2" key="1">
    <citation type="submission" date="2019-03" db="EMBL/GenBank/DDBJ databases">
        <title>New insights into Acidothiobacillus thiooxidans sulfur metabolism through coupled gene expression, solution geochemistry, microscopy and spectroscopy analyses.</title>
        <authorList>
            <person name="Camacho D."/>
            <person name="Frazao R."/>
            <person name="Fouillen A."/>
            <person name="Nanci A."/>
            <person name="Lang B.F."/>
            <person name="Apte S.C."/>
            <person name="Baron C."/>
            <person name="Warren L.A."/>
        </authorList>
    </citation>
    <scope>NUCLEOTIDE SEQUENCE [LARGE SCALE GENOMIC DNA]</scope>
    <source>
        <strain evidence="1 2">ATCC 19377</strain>
    </source>
</reference>
<name>A0A543PZ33_ACITH</name>
<comment type="caution">
    <text evidence="1">The sequence shown here is derived from an EMBL/GenBank/DDBJ whole genome shotgun (WGS) entry which is preliminary data.</text>
</comment>
<dbReference type="EMBL" id="SZUV01000006">
    <property type="protein sequence ID" value="TQN49344.1"/>
    <property type="molecule type" value="Genomic_DNA"/>
</dbReference>
<sequence>MFLRNFIDGFQAPAASNPTLPLKTALYTFRFAALIASS</sequence>
<gene>
    <name evidence="1" type="ORF">DLNHIDIE_03392</name>
</gene>
<evidence type="ECO:0000313" key="2">
    <source>
        <dbReference type="Proteomes" id="UP000315403"/>
    </source>
</evidence>